<dbReference type="EMBL" id="MDAL01000017">
    <property type="protein sequence ID" value="PMN92569.1"/>
    <property type="molecule type" value="Genomic_DNA"/>
</dbReference>
<reference evidence="3" key="1">
    <citation type="submission" date="2016-07" db="EMBL/GenBank/DDBJ databases">
        <title>Nontailed viruses are major unrecognized killers of bacteria in the ocean.</title>
        <authorList>
            <person name="Kauffman K."/>
            <person name="Hussain F."/>
            <person name="Yang J."/>
            <person name="Arevalo P."/>
            <person name="Brown J."/>
            <person name="Cutler M."/>
            <person name="Kelly L."/>
            <person name="Polz M.F."/>
        </authorList>
    </citation>
    <scope>NUCLEOTIDE SEQUENCE [LARGE SCALE GENOMIC DNA]</scope>
    <source>
        <strain evidence="3">10N.261.45.A10</strain>
    </source>
</reference>
<keyword evidence="1" id="KW-1133">Transmembrane helix</keyword>
<protein>
    <submittedName>
        <fullName evidence="2">Uncharacterized protein</fullName>
    </submittedName>
</protein>
<feature type="transmembrane region" description="Helical" evidence="1">
    <location>
        <begin position="21"/>
        <end position="45"/>
    </location>
</feature>
<evidence type="ECO:0000313" key="3">
    <source>
        <dbReference type="Proteomes" id="UP000235387"/>
    </source>
</evidence>
<comment type="caution">
    <text evidence="2">The sequence shown here is derived from an EMBL/GenBank/DDBJ whole genome shotgun (WGS) entry which is preliminary data.</text>
</comment>
<name>A0A2N7LBE4_9GAMM</name>
<keyword evidence="1" id="KW-0472">Membrane</keyword>
<gene>
    <name evidence="2" type="ORF">BCT23_13880</name>
</gene>
<evidence type="ECO:0000256" key="1">
    <source>
        <dbReference type="SAM" id="Phobius"/>
    </source>
</evidence>
<evidence type="ECO:0000313" key="2">
    <source>
        <dbReference type="EMBL" id="PMN92569.1"/>
    </source>
</evidence>
<sequence>MRSEDKFHAWKHRRKQGMFVYVLRLFLLVFCPTLIGAFLGLFFYAEPSFIHVFFLDLPLYLLTLFFVVMTYSVLVWYVKEARFKRRLRQRIAPSCNL</sequence>
<organism evidence="2 3">
    <name type="scientific">Enterovibrio norvegicus</name>
    <dbReference type="NCBI Taxonomy" id="188144"/>
    <lineage>
        <taxon>Bacteria</taxon>
        <taxon>Pseudomonadati</taxon>
        <taxon>Pseudomonadota</taxon>
        <taxon>Gammaproteobacteria</taxon>
        <taxon>Vibrionales</taxon>
        <taxon>Vibrionaceae</taxon>
        <taxon>Enterovibrio</taxon>
    </lineage>
</organism>
<keyword evidence="1" id="KW-0812">Transmembrane</keyword>
<accession>A0A2N7LBE4</accession>
<proteinExistence type="predicted"/>
<dbReference type="Proteomes" id="UP000235387">
    <property type="component" value="Unassembled WGS sequence"/>
</dbReference>
<feature type="transmembrane region" description="Helical" evidence="1">
    <location>
        <begin position="57"/>
        <end position="78"/>
    </location>
</feature>
<dbReference type="AlphaFoldDB" id="A0A2N7LBE4"/>